<dbReference type="InterPro" id="IPR027417">
    <property type="entry name" value="P-loop_NTPase"/>
</dbReference>
<dbReference type="SMART" id="SM00421">
    <property type="entry name" value="HTH_LUXR"/>
    <property type="match status" value="1"/>
</dbReference>
<dbReference type="PRINTS" id="PR00038">
    <property type="entry name" value="HTHLUXR"/>
</dbReference>
<gene>
    <name evidence="5" type="ORF">SAMN05444158_4348</name>
</gene>
<dbReference type="InterPro" id="IPR041664">
    <property type="entry name" value="AAA_16"/>
</dbReference>
<proteinExistence type="predicted"/>
<dbReference type="GO" id="GO:0005524">
    <property type="term" value="F:ATP binding"/>
    <property type="evidence" value="ECO:0007669"/>
    <property type="project" value="UniProtKB-KW"/>
</dbReference>
<dbReference type="InterPro" id="IPR000792">
    <property type="entry name" value="Tscrpt_reg_LuxR_C"/>
</dbReference>
<dbReference type="Gene3D" id="1.25.40.10">
    <property type="entry name" value="Tetratricopeptide repeat domain"/>
    <property type="match status" value="1"/>
</dbReference>
<dbReference type="Proteomes" id="UP000243904">
    <property type="component" value="Chromosome I"/>
</dbReference>
<keyword evidence="2" id="KW-0067">ATP-binding</keyword>
<dbReference type="InterPro" id="IPR036388">
    <property type="entry name" value="WH-like_DNA-bd_sf"/>
</dbReference>
<dbReference type="Gene3D" id="1.10.10.10">
    <property type="entry name" value="Winged helix-like DNA-binding domain superfamily/Winged helix DNA-binding domain"/>
    <property type="match status" value="1"/>
</dbReference>
<feature type="region of interest" description="Disordered" evidence="3">
    <location>
        <begin position="1"/>
        <end position="20"/>
    </location>
</feature>
<feature type="domain" description="HTH luxR-type" evidence="4">
    <location>
        <begin position="867"/>
        <end position="932"/>
    </location>
</feature>
<evidence type="ECO:0000259" key="4">
    <source>
        <dbReference type="PROSITE" id="PS50043"/>
    </source>
</evidence>
<dbReference type="Gene3D" id="3.40.50.300">
    <property type="entry name" value="P-loop containing nucleotide triphosphate hydrolases"/>
    <property type="match status" value="1"/>
</dbReference>
<evidence type="ECO:0000256" key="2">
    <source>
        <dbReference type="ARBA" id="ARBA00022840"/>
    </source>
</evidence>
<keyword evidence="6" id="KW-1185">Reference proteome</keyword>
<dbReference type="AlphaFoldDB" id="A0A1H1XJ77"/>
<evidence type="ECO:0000313" key="5">
    <source>
        <dbReference type="EMBL" id="SDT09131.1"/>
    </source>
</evidence>
<evidence type="ECO:0000256" key="1">
    <source>
        <dbReference type="ARBA" id="ARBA00022741"/>
    </source>
</evidence>
<dbReference type="Pfam" id="PF13191">
    <property type="entry name" value="AAA_16"/>
    <property type="match status" value="1"/>
</dbReference>
<dbReference type="GO" id="GO:0006355">
    <property type="term" value="P:regulation of DNA-templated transcription"/>
    <property type="evidence" value="ECO:0007669"/>
    <property type="project" value="InterPro"/>
</dbReference>
<accession>A0A1H1XJ77</accession>
<sequence length="935" mass="101318">MTRRLAQAPRSGPQQREIGDRLHAASPVLYGRDDDITLINELIDRVRDAGSALVVSGEPGIGKSTLLDAAQDHSRARGMRVLRLSGVTSEAHLPFGALHQAVGPMLKQVASLPARQRSALLAAFGLSDGRTAPDIFLVGLATLNLLTASAARRPILLIADDVQWLDQPSHDVLAFISRRLSSDPIVLLMAIREGSDQSFLHSGILRHRLSRLSAAAAERLLNVQAPGLSPNLRHRFLDEAAGNPLALVELPRGESRTESGEAQWLPLTDRLERAFFSRVSGLPAATRTLLLVVTENDSKSLREALDAGEVLLGERVGLDALTPAVSAMLIEVDGGEVRFRHPLVRSALHQAASPMMRHDVHAALARVIKDQSDRAVWHRMASTIGPDDALAAELDEAASRSQRRGALVTAIFAEENAARLSRTALARSERLLRAAGFAADMGQPETVERLLREATPNESHPHLRARFAWIREISEPLTVIDLARISPLVGFAADARTGGDDDLALELLWRAAQRCWWGHASDAVRASVHAAARQMRVPATDARLIAIAAYVEPLKNGGEIHRQLAAQAAPGVADPGIAWTLGLAANTIGAFDFGLSWLTAVSTAFREQGRLGELARVLFARGWAEMETGDWMGAMRSAGESLRLAEEVGATVWIAAATVVQAKLAAMRGNLDACEAHALQVERLVLSPNTNFLLALLQNARGIAALGAGRSLEAYEHLQRLQAPADPAFNTNIQFFSLADYVEAAVSCGQEAVAAAAIDDVERRSAPMAVPWVQIMLSYSKALLAPPARAETFFQDGLGTISQNWPFLRGRLLLAYGEWLRRQRRVMDARAPLRTARDILDALGAVPWGNRARRELRAAGEASRPRAGRVLDALTPQELQIAELAADGFSNKEIGARLYLSHRTVGYHLYRIFPKLGITARSGLRTALNRPQPIA</sequence>
<dbReference type="SUPFAM" id="SSF52540">
    <property type="entry name" value="P-loop containing nucleoside triphosphate hydrolases"/>
    <property type="match status" value="1"/>
</dbReference>
<protein>
    <submittedName>
        <fullName evidence="5">Regulatory protein, luxR family</fullName>
    </submittedName>
</protein>
<dbReference type="PANTHER" id="PTHR16305:SF35">
    <property type="entry name" value="TRANSCRIPTIONAL ACTIVATOR DOMAIN"/>
    <property type="match status" value="1"/>
</dbReference>
<dbReference type="PROSITE" id="PS00622">
    <property type="entry name" value="HTH_LUXR_1"/>
    <property type="match status" value="1"/>
</dbReference>
<dbReference type="GO" id="GO:0003677">
    <property type="term" value="F:DNA binding"/>
    <property type="evidence" value="ECO:0007669"/>
    <property type="project" value="InterPro"/>
</dbReference>
<dbReference type="InterPro" id="IPR016032">
    <property type="entry name" value="Sig_transdc_resp-reg_C-effctor"/>
</dbReference>
<dbReference type="RefSeq" id="WP_146688749.1">
    <property type="nucleotide sequence ID" value="NZ_LT629750.1"/>
</dbReference>
<dbReference type="Pfam" id="PF00196">
    <property type="entry name" value="GerE"/>
    <property type="match status" value="1"/>
</dbReference>
<reference evidence="6" key="1">
    <citation type="submission" date="2016-10" db="EMBL/GenBank/DDBJ databases">
        <authorList>
            <person name="Varghese N."/>
            <person name="Submissions S."/>
        </authorList>
    </citation>
    <scope>NUCLEOTIDE SEQUENCE [LARGE SCALE GENOMIC DNA]</scope>
    <source>
        <strain evidence="6">GAS369</strain>
    </source>
</reference>
<dbReference type="SUPFAM" id="SSF48452">
    <property type="entry name" value="TPR-like"/>
    <property type="match status" value="1"/>
</dbReference>
<name>A0A1H1XJ77_9BRAD</name>
<organism evidence="5 6">
    <name type="scientific">Bradyrhizobium canariense</name>
    <dbReference type="NCBI Taxonomy" id="255045"/>
    <lineage>
        <taxon>Bacteria</taxon>
        <taxon>Pseudomonadati</taxon>
        <taxon>Pseudomonadota</taxon>
        <taxon>Alphaproteobacteria</taxon>
        <taxon>Hyphomicrobiales</taxon>
        <taxon>Nitrobacteraceae</taxon>
        <taxon>Bradyrhizobium</taxon>
    </lineage>
</organism>
<dbReference type="InterPro" id="IPR011990">
    <property type="entry name" value="TPR-like_helical_dom_sf"/>
</dbReference>
<dbReference type="PROSITE" id="PS50043">
    <property type="entry name" value="HTH_LUXR_2"/>
    <property type="match status" value="1"/>
</dbReference>
<dbReference type="GO" id="GO:0004016">
    <property type="term" value="F:adenylate cyclase activity"/>
    <property type="evidence" value="ECO:0007669"/>
    <property type="project" value="TreeGrafter"/>
</dbReference>
<keyword evidence="1" id="KW-0547">Nucleotide-binding</keyword>
<dbReference type="SUPFAM" id="SSF46894">
    <property type="entry name" value="C-terminal effector domain of the bipartite response regulators"/>
    <property type="match status" value="1"/>
</dbReference>
<evidence type="ECO:0000256" key="3">
    <source>
        <dbReference type="SAM" id="MobiDB-lite"/>
    </source>
</evidence>
<dbReference type="EMBL" id="LT629750">
    <property type="protein sequence ID" value="SDT09131.1"/>
    <property type="molecule type" value="Genomic_DNA"/>
</dbReference>
<dbReference type="GO" id="GO:0005737">
    <property type="term" value="C:cytoplasm"/>
    <property type="evidence" value="ECO:0007669"/>
    <property type="project" value="TreeGrafter"/>
</dbReference>
<dbReference type="CDD" id="cd06170">
    <property type="entry name" value="LuxR_C_like"/>
    <property type="match status" value="1"/>
</dbReference>
<evidence type="ECO:0000313" key="6">
    <source>
        <dbReference type="Proteomes" id="UP000243904"/>
    </source>
</evidence>
<dbReference type="PANTHER" id="PTHR16305">
    <property type="entry name" value="TESTICULAR SOLUBLE ADENYLYL CYCLASE"/>
    <property type="match status" value="1"/>
</dbReference>